<dbReference type="SUPFAM" id="SSF158837">
    <property type="entry name" value="AGR C 984p-like"/>
    <property type="match status" value="1"/>
</dbReference>
<evidence type="ECO:0000313" key="2">
    <source>
        <dbReference type="Proteomes" id="UP000613255"/>
    </source>
</evidence>
<accession>A0A934LZH8</accession>
<dbReference type="Gene3D" id="1.10.3700.10">
    <property type="entry name" value="AGR C 984p-like"/>
    <property type="match status" value="1"/>
</dbReference>
<gene>
    <name evidence="1" type="ORF">JAO82_13670</name>
</gene>
<sequence length="264" mass="30075">MPVGVGLRLVSENRELFETGIRKDPMSKREIAAFQERIGSIETVDDLTKDYEVFSFVMKAFDMEGEIYAKAMMRKILTSDLEDKSSLASRLSDDKYKEINKALGFDTDGKASLSFKDPDWVKGMVDLYVNQQVINSQKDENEGVGLALSFEKKVDGLTNWYKVIADKEMNSFFQTAFGLSEDFSKVNVDGRKKAFEKRMDIEDLKKPEVRERLLRHYTAFASVKQHMETPNPILTLMGFGDGAYNNVTIDIDMIQGFSGSKYLR</sequence>
<protein>
    <submittedName>
        <fullName evidence="1">DUF1217 domain-containing protein</fullName>
    </submittedName>
</protein>
<dbReference type="Pfam" id="PF06748">
    <property type="entry name" value="DUF1217"/>
    <property type="match status" value="1"/>
</dbReference>
<organism evidence="1 2">
    <name type="scientific">Pontibaca salina</name>
    <dbReference type="NCBI Taxonomy" id="2795731"/>
    <lineage>
        <taxon>Bacteria</taxon>
        <taxon>Pseudomonadati</taxon>
        <taxon>Pseudomonadota</taxon>
        <taxon>Alphaproteobacteria</taxon>
        <taxon>Rhodobacterales</taxon>
        <taxon>Roseobacteraceae</taxon>
        <taxon>Pontibaca</taxon>
    </lineage>
</organism>
<dbReference type="RefSeq" id="WP_198686953.1">
    <property type="nucleotide sequence ID" value="NZ_JAEIJD010000017.1"/>
</dbReference>
<reference evidence="1" key="1">
    <citation type="submission" date="2020-12" db="EMBL/GenBank/DDBJ databases">
        <title>Pontibaca salina gen. nov., sp. nov., isolated from marine sediment.</title>
        <authorList>
            <person name="Bo J."/>
            <person name="Wang S."/>
            <person name="Song X."/>
            <person name="Du Z."/>
        </authorList>
    </citation>
    <scope>NUCLEOTIDE SEQUENCE</scope>
    <source>
        <strain evidence="1">S1109L</strain>
    </source>
</reference>
<dbReference type="EMBL" id="JAEIJD010000017">
    <property type="protein sequence ID" value="MBI6630927.1"/>
    <property type="molecule type" value="Genomic_DNA"/>
</dbReference>
<keyword evidence="2" id="KW-1185">Reference proteome</keyword>
<dbReference type="InterPro" id="IPR010626">
    <property type="entry name" value="DUF1217"/>
</dbReference>
<evidence type="ECO:0000313" key="1">
    <source>
        <dbReference type="EMBL" id="MBI6630927.1"/>
    </source>
</evidence>
<comment type="caution">
    <text evidence="1">The sequence shown here is derived from an EMBL/GenBank/DDBJ whole genome shotgun (WGS) entry which is preliminary data.</text>
</comment>
<proteinExistence type="predicted"/>
<dbReference type="AlphaFoldDB" id="A0A934LZH8"/>
<name>A0A934LZH8_9RHOB</name>
<dbReference type="Proteomes" id="UP000613255">
    <property type="component" value="Unassembled WGS sequence"/>
</dbReference>
<dbReference type="InterPro" id="IPR023157">
    <property type="entry name" value="AGR-C-984p-like_sf"/>
</dbReference>